<organism evidence="1">
    <name type="scientific">Xenopsylla cheopis</name>
    <name type="common">Oriental rat flea</name>
    <name type="synonym">Pulex cheopis</name>
    <dbReference type="NCBI Taxonomy" id="163159"/>
    <lineage>
        <taxon>Eukaryota</taxon>
        <taxon>Metazoa</taxon>
        <taxon>Ecdysozoa</taxon>
        <taxon>Arthropoda</taxon>
        <taxon>Hexapoda</taxon>
        <taxon>Insecta</taxon>
        <taxon>Pterygota</taxon>
        <taxon>Neoptera</taxon>
        <taxon>Endopterygota</taxon>
        <taxon>Siphonaptera</taxon>
        <taxon>Pulicidae</taxon>
        <taxon>Xenopsyllinae</taxon>
        <taxon>Xenopsylla</taxon>
    </lineage>
</organism>
<dbReference type="EMBL" id="GIIL01004611">
    <property type="protein sequence ID" value="NOV48337.1"/>
    <property type="molecule type" value="Transcribed_RNA"/>
</dbReference>
<dbReference type="PANTHER" id="PTHR46191:SF2">
    <property type="entry name" value="HALOACID DEHALOGENASE-LIKE HYDROLASE DOMAIN-CONTAINING PROTEIN 3"/>
    <property type="match status" value="1"/>
</dbReference>
<dbReference type="CDD" id="cd16415">
    <property type="entry name" value="HAD_dREG-2_like"/>
    <property type="match status" value="1"/>
</dbReference>
<dbReference type="GO" id="GO:0005634">
    <property type="term" value="C:nucleus"/>
    <property type="evidence" value="ECO:0007669"/>
    <property type="project" value="TreeGrafter"/>
</dbReference>
<dbReference type="Gene3D" id="1.10.150.720">
    <property type="entry name" value="Haloacid dehalogenase-like hydrolase"/>
    <property type="match status" value="1"/>
</dbReference>
<dbReference type="InterPro" id="IPR044924">
    <property type="entry name" value="HAD-SF_hydro_IA_REG-2-like_cap"/>
</dbReference>
<name>A0A6M2DUF1_XENCH</name>
<dbReference type="InterPro" id="IPR011949">
    <property type="entry name" value="HAD-SF_hydro_IA_REG-2-like"/>
</dbReference>
<dbReference type="AlphaFoldDB" id="A0A6M2DUF1"/>
<dbReference type="Pfam" id="PF00702">
    <property type="entry name" value="Hydrolase"/>
    <property type="match status" value="1"/>
</dbReference>
<sequence length="259" mass="30007">MNRLAKKLTRYKLITFDVTDTLLEYRMDPGSQYAEAGLMFGVHCEPQELSANVKRQVKCMSRLHPNFGRYDNMPWESWWRKVVFNSFKDCSNGNEINEHSLTCIADQLIIKYEDASVWRVVDGSRNLLNCLKQNNICIGIISNFDTRLKNILRNMNLDKDFKFIITSYVVNCEKPDVEIFEKALQQSGVPGIKPKHAIHIGNTPLKDYIGARNAGWNAILMTTERKLNSVLNTPNINHHHVYTSFKKLQEDLINDNIKW</sequence>
<dbReference type="InterPro" id="IPR023214">
    <property type="entry name" value="HAD_sf"/>
</dbReference>
<accession>A0A6M2DUF1</accession>
<evidence type="ECO:0000313" key="1">
    <source>
        <dbReference type="EMBL" id="NOV48337.1"/>
    </source>
</evidence>
<reference evidence="1" key="1">
    <citation type="submission" date="2020-03" db="EMBL/GenBank/DDBJ databases">
        <title>Transcriptomic Profiling of the Digestive Tract of the Rat Flea, Xenopsylla cheopis, Following Blood Feeding and Infection with Yersinia pestis.</title>
        <authorList>
            <person name="Bland D.M."/>
            <person name="Martens C.A."/>
            <person name="Virtaneva K."/>
            <person name="Kanakabandi K."/>
            <person name="Long D."/>
            <person name="Rosenke R."/>
            <person name="Saturday G.A."/>
            <person name="Hoyt F.H."/>
            <person name="Bruno D.P."/>
            <person name="Ribeiro J.M.C."/>
            <person name="Hinnebusch J."/>
        </authorList>
    </citation>
    <scope>NUCLEOTIDE SEQUENCE</scope>
</reference>
<dbReference type="NCBIfam" id="TIGR01549">
    <property type="entry name" value="HAD-SF-IA-v1"/>
    <property type="match status" value="1"/>
</dbReference>
<proteinExistence type="predicted"/>
<protein>
    <submittedName>
        <fullName evidence="1">Putative reg-2-like protein</fullName>
    </submittedName>
</protein>
<dbReference type="SUPFAM" id="SSF56784">
    <property type="entry name" value="HAD-like"/>
    <property type="match status" value="1"/>
</dbReference>
<dbReference type="InterPro" id="IPR006439">
    <property type="entry name" value="HAD-SF_hydro_IA"/>
</dbReference>
<dbReference type="SFLD" id="SFLDS00003">
    <property type="entry name" value="Haloacid_Dehalogenase"/>
    <property type="match status" value="1"/>
</dbReference>
<dbReference type="NCBIfam" id="TIGR02252">
    <property type="entry name" value="DREG-2"/>
    <property type="match status" value="1"/>
</dbReference>
<dbReference type="InterPro" id="IPR051828">
    <property type="entry name" value="HAD-like_hydrolase_domain"/>
</dbReference>
<dbReference type="PANTHER" id="PTHR46191">
    <property type="match status" value="1"/>
</dbReference>
<dbReference type="InterPro" id="IPR036412">
    <property type="entry name" value="HAD-like_sf"/>
</dbReference>
<dbReference type="Gene3D" id="3.40.50.1000">
    <property type="entry name" value="HAD superfamily/HAD-like"/>
    <property type="match status" value="1"/>
</dbReference>
<dbReference type="SFLD" id="SFLDG01129">
    <property type="entry name" value="C1.5:_HAD__Beta-PGM__Phosphata"/>
    <property type="match status" value="1"/>
</dbReference>